<dbReference type="STRING" id="592028.GCWU000321_01313"/>
<evidence type="ECO:0000313" key="2">
    <source>
        <dbReference type="Proteomes" id="UP000004736"/>
    </source>
</evidence>
<comment type="caution">
    <text evidence="1">The sequence shown here is derived from an EMBL/GenBank/DDBJ whole genome shotgun (WGS) entry which is preliminary data.</text>
</comment>
<keyword evidence="2" id="KW-1185">Reference proteome</keyword>
<dbReference type="HOGENOM" id="CLU_3288594_0_0_9"/>
<reference evidence="1" key="1">
    <citation type="submission" date="2009-09" db="EMBL/GenBank/DDBJ databases">
        <authorList>
            <person name="Weinstock G."/>
            <person name="Sodergren E."/>
            <person name="Clifton S."/>
            <person name="Fulton L."/>
            <person name="Fulton B."/>
            <person name="Courtney L."/>
            <person name="Fronick C."/>
            <person name="Harrison M."/>
            <person name="Strong C."/>
            <person name="Farmer C."/>
            <person name="Delahaunty K."/>
            <person name="Markovic C."/>
            <person name="Hall O."/>
            <person name="Minx P."/>
            <person name="Tomlinson C."/>
            <person name="Mitreva M."/>
            <person name="Nelson J."/>
            <person name="Hou S."/>
            <person name="Wollam A."/>
            <person name="Pepin K.H."/>
            <person name="Johnson M."/>
            <person name="Bhonagiri V."/>
            <person name="Nash W.E."/>
            <person name="Warren W."/>
            <person name="Chinwalla A."/>
            <person name="Mardis E.R."/>
            <person name="Wilson R.K."/>
        </authorList>
    </citation>
    <scope>NUCLEOTIDE SEQUENCE [LARGE SCALE GENOMIC DNA]</scope>
    <source>
        <strain evidence="1">DSM 15470</strain>
    </source>
</reference>
<protein>
    <submittedName>
        <fullName evidence="1">Uncharacterized protein</fullName>
    </submittedName>
</protein>
<proteinExistence type="predicted"/>
<gene>
    <name evidence="1" type="ORF">GCWU000321_01313</name>
</gene>
<evidence type="ECO:0000313" key="1">
    <source>
        <dbReference type="EMBL" id="EEW97325.1"/>
    </source>
</evidence>
<dbReference type="EMBL" id="ACIM02000001">
    <property type="protein sequence ID" value="EEW97325.1"/>
    <property type="molecule type" value="Genomic_DNA"/>
</dbReference>
<name>C9LP39_9FIRM</name>
<dbReference type="AlphaFoldDB" id="C9LP39"/>
<accession>C9LP39</accession>
<sequence length="40" mass="4511">MQEFLLWVNFYSGYADAVLSGKEFFLRFAMKISGSLCLGA</sequence>
<dbReference type="Proteomes" id="UP000004736">
    <property type="component" value="Unassembled WGS sequence"/>
</dbReference>
<organism evidence="1 2">
    <name type="scientific">Dialister invisus DSM 15470</name>
    <dbReference type="NCBI Taxonomy" id="592028"/>
    <lineage>
        <taxon>Bacteria</taxon>
        <taxon>Bacillati</taxon>
        <taxon>Bacillota</taxon>
        <taxon>Negativicutes</taxon>
        <taxon>Veillonellales</taxon>
        <taxon>Veillonellaceae</taxon>
        <taxon>Dialister</taxon>
    </lineage>
</organism>